<gene>
    <name evidence="2" type="ORF">Q4T40_21045</name>
</gene>
<protein>
    <submittedName>
        <fullName evidence="2">GNAT family protein</fullName>
        <ecNumber evidence="2">2.-.-.-</ecNumber>
    </submittedName>
</protein>
<organism evidence="2 3">
    <name type="scientific">Anaeroselena agilis</name>
    <dbReference type="NCBI Taxonomy" id="3063788"/>
    <lineage>
        <taxon>Bacteria</taxon>
        <taxon>Bacillati</taxon>
        <taxon>Bacillota</taxon>
        <taxon>Negativicutes</taxon>
        <taxon>Acetonemataceae</taxon>
        <taxon>Anaeroselena</taxon>
    </lineage>
</organism>
<dbReference type="Gene3D" id="3.40.630.30">
    <property type="match status" value="1"/>
</dbReference>
<name>A0ABU3P5C6_9FIRM</name>
<sequence>MEKPRGAFPTIETARLTLREIVSGDAALLHRYWSDEDVTEFMVLDRFTKIEDTVQMIVLLAGLFADGSGVRWAVVRKEDGAVLGTCGFHNLKPEHFRAEVGYEMGKEYWGRGLMTEALTAILGYGIEAMDFNRVEAFVNAGNIRSLRILEKLGFRLDGTLREYERARGVFVDQHCLSLLRKEWVVGQRARTGAGILADG</sequence>
<feature type="domain" description="N-acetyltransferase" evidence="1">
    <location>
        <begin position="16"/>
        <end position="182"/>
    </location>
</feature>
<dbReference type="PANTHER" id="PTHR43792">
    <property type="entry name" value="GNAT FAMILY, PUTATIVE (AFU_ORTHOLOGUE AFUA_3G00765)-RELATED-RELATED"/>
    <property type="match status" value="1"/>
</dbReference>
<dbReference type="InterPro" id="IPR051531">
    <property type="entry name" value="N-acetyltransferase"/>
</dbReference>
<dbReference type="GO" id="GO:0016740">
    <property type="term" value="F:transferase activity"/>
    <property type="evidence" value="ECO:0007669"/>
    <property type="project" value="UniProtKB-KW"/>
</dbReference>
<reference evidence="2 3" key="1">
    <citation type="submission" date="2023-07" db="EMBL/GenBank/DDBJ databases">
        <title>The novel representative of Negativicutes class, Anaeroselena agilis gen. nov. sp. nov.</title>
        <authorList>
            <person name="Prokofeva M.I."/>
            <person name="Elcheninov A.G."/>
            <person name="Klyukina A."/>
            <person name="Kublanov I.V."/>
            <person name="Frolov E.N."/>
            <person name="Podosokorskaya O.A."/>
        </authorList>
    </citation>
    <scope>NUCLEOTIDE SEQUENCE [LARGE SCALE GENOMIC DNA]</scope>
    <source>
        <strain evidence="2 3">4137-cl</strain>
    </source>
</reference>
<keyword evidence="3" id="KW-1185">Reference proteome</keyword>
<dbReference type="PROSITE" id="PS51186">
    <property type="entry name" value="GNAT"/>
    <property type="match status" value="1"/>
</dbReference>
<dbReference type="PANTHER" id="PTHR43792:SF9">
    <property type="entry name" value="RIBOSOMAL-PROTEIN-ALANINE ACETYLTRANSFERASE"/>
    <property type="match status" value="1"/>
</dbReference>
<evidence type="ECO:0000313" key="3">
    <source>
        <dbReference type="Proteomes" id="UP001254848"/>
    </source>
</evidence>
<dbReference type="SUPFAM" id="SSF55729">
    <property type="entry name" value="Acyl-CoA N-acyltransferases (Nat)"/>
    <property type="match status" value="1"/>
</dbReference>
<proteinExistence type="predicted"/>
<dbReference type="EMBL" id="JAUOZS010000001">
    <property type="protein sequence ID" value="MDT8903723.1"/>
    <property type="molecule type" value="Genomic_DNA"/>
</dbReference>
<evidence type="ECO:0000313" key="2">
    <source>
        <dbReference type="EMBL" id="MDT8903723.1"/>
    </source>
</evidence>
<dbReference type="Proteomes" id="UP001254848">
    <property type="component" value="Unassembled WGS sequence"/>
</dbReference>
<dbReference type="EC" id="2.-.-.-" evidence="2"/>
<accession>A0ABU3P5C6</accession>
<evidence type="ECO:0000259" key="1">
    <source>
        <dbReference type="PROSITE" id="PS51186"/>
    </source>
</evidence>
<dbReference type="InterPro" id="IPR016181">
    <property type="entry name" value="Acyl_CoA_acyltransferase"/>
</dbReference>
<comment type="caution">
    <text evidence="2">The sequence shown here is derived from an EMBL/GenBank/DDBJ whole genome shotgun (WGS) entry which is preliminary data.</text>
</comment>
<dbReference type="Pfam" id="PF13302">
    <property type="entry name" value="Acetyltransf_3"/>
    <property type="match status" value="1"/>
</dbReference>
<dbReference type="RefSeq" id="WP_413782170.1">
    <property type="nucleotide sequence ID" value="NZ_JAUOZS010000001.1"/>
</dbReference>
<keyword evidence="2" id="KW-0808">Transferase</keyword>
<dbReference type="InterPro" id="IPR000182">
    <property type="entry name" value="GNAT_dom"/>
</dbReference>